<dbReference type="PANTHER" id="PTHR33164:SF43">
    <property type="entry name" value="HTH-TYPE TRANSCRIPTIONAL REPRESSOR YETL"/>
    <property type="match status" value="1"/>
</dbReference>
<dbReference type="PANTHER" id="PTHR33164">
    <property type="entry name" value="TRANSCRIPTIONAL REGULATOR, MARR FAMILY"/>
    <property type="match status" value="1"/>
</dbReference>
<dbReference type="SUPFAM" id="SSF46785">
    <property type="entry name" value="Winged helix' DNA-binding domain"/>
    <property type="match status" value="1"/>
</dbReference>
<evidence type="ECO:0000313" key="2">
    <source>
        <dbReference type="EMBL" id="TFC03573.1"/>
    </source>
</evidence>
<dbReference type="EMBL" id="SOFM01000027">
    <property type="protein sequence ID" value="TFC03573.1"/>
    <property type="molecule type" value="Genomic_DNA"/>
</dbReference>
<gene>
    <name evidence="2" type="ORF">E3O32_09685</name>
</gene>
<dbReference type="InterPro" id="IPR036390">
    <property type="entry name" value="WH_DNA-bd_sf"/>
</dbReference>
<organism evidence="2 3">
    <name type="scientific">Cryobacterium mannosilyticum</name>
    <dbReference type="NCBI Taxonomy" id="1259190"/>
    <lineage>
        <taxon>Bacteria</taxon>
        <taxon>Bacillati</taxon>
        <taxon>Actinomycetota</taxon>
        <taxon>Actinomycetes</taxon>
        <taxon>Micrococcales</taxon>
        <taxon>Microbacteriaceae</taxon>
        <taxon>Cryobacterium</taxon>
    </lineage>
</organism>
<dbReference type="GO" id="GO:0006950">
    <property type="term" value="P:response to stress"/>
    <property type="evidence" value="ECO:0007669"/>
    <property type="project" value="TreeGrafter"/>
</dbReference>
<dbReference type="GO" id="GO:0003700">
    <property type="term" value="F:DNA-binding transcription factor activity"/>
    <property type="evidence" value="ECO:0007669"/>
    <property type="project" value="InterPro"/>
</dbReference>
<sequence length="152" mass="16360">MDQPSPLAHTLTGFPAAATSFVSALDANRQRIAQDAGVSATELRALFRVGRSMSITPKALAHHLGMTTGAITAIARRLVEANLLKRVDHPGDRRSLFLELTPHGHDVMSGIHRDFSEMLTACTTSLTAQQLTAFTETLTSVAAEVRTRSARP</sequence>
<accession>A0A4R8W707</accession>
<dbReference type="InterPro" id="IPR039422">
    <property type="entry name" value="MarR/SlyA-like"/>
</dbReference>
<dbReference type="InterPro" id="IPR036388">
    <property type="entry name" value="WH-like_DNA-bd_sf"/>
</dbReference>
<feature type="domain" description="HTH marR-type" evidence="1">
    <location>
        <begin position="4"/>
        <end position="143"/>
    </location>
</feature>
<dbReference type="SMART" id="SM00347">
    <property type="entry name" value="HTH_MARR"/>
    <property type="match status" value="1"/>
</dbReference>
<dbReference type="AlphaFoldDB" id="A0A4R8W707"/>
<dbReference type="InterPro" id="IPR000835">
    <property type="entry name" value="HTH_MarR-typ"/>
</dbReference>
<name>A0A4R8W707_9MICO</name>
<proteinExistence type="predicted"/>
<dbReference type="Pfam" id="PF01047">
    <property type="entry name" value="MarR"/>
    <property type="match status" value="1"/>
</dbReference>
<evidence type="ECO:0000313" key="3">
    <source>
        <dbReference type="Proteomes" id="UP000297643"/>
    </source>
</evidence>
<dbReference type="PROSITE" id="PS50995">
    <property type="entry name" value="HTH_MARR_2"/>
    <property type="match status" value="1"/>
</dbReference>
<protein>
    <submittedName>
        <fullName evidence="2">MarR family transcriptional regulator</fullName>
    </submittedName>
</protein>
<keyword evidence="3" id="KW-1185">Reference proteome</keyword>
<dbReference type="Proteomes" id="UP000297643">
    <property type="component" value="Unassembled WGS sequence"/>
</dbReference>
<dbReference type="RefSeq" id="WP_134508983.1">
    <property type="nucleotide sequence ID" value="NZ_SOFM01000027.1"/>
</dbReference>
<reference evidence="2 3" key="1">
    <citation type="submission" date="2019-03" db="EMBL/GenBank/DDBJ databases">
        <title>Genomics of glacier-inhabiting Cryobacterium strains.</title>
        <authorList>
            <person name="Liu Q."/>
            <person name="Xin Y.-H."/>
        </authorList>
    </citation>
    <scope>NUCLEOTIDE SEQUENCE [LARGE SCALE GENOMIC DNA]</scope>
    <source>
        <strain evidence="2 3">RHLT2-21</strain>
    </source>
</reference>
<dbReference type="Gene3D" id="1.10.10.10">
    <property type="entry name" value="Winged helix-like DNA-binding domain superfamily/Winged helix DNA-binding domain"/>
    <property type="match status" value="1"/>
</dbReference>
<evidence type="ECO:0000259" key="1">
    <source>
        <dbReference type="PROSITE" id="PS50995"/>
    </source>
</evidence>
<comment type="caution">
    <text evidence="2">The sequence shown here is derived from an EMBL/GenBank/DDBJ whole genome shotgun (WGS) entry which is preliminary data.</text>
</comment>